<dbReference type="Gene3D" id="1.25.40.20">
    <property type="entry name" value="Ankyrin repeat-containing domain"/>
    <property type="match status" value="2"/>
</dbReference>
<dbReference type="SUPFAM" id="SSF48403">
    <property type="entry name" value="Ankyrin repeat"/>
    <property type="match status" value="1"/>
</dbReference>
<reference evidence="3" key="1">
    <citation type="submission" date="2023-08" db="EMBL/GenBank/DDBJ databases">
        <title>Complete Genome Sequences of butyrate producing Anaerostipes hadrus strains BA1 and GIF7 isolated from the terminal ileum of a healthy lean male.</title>
        <authorList>
            <person name="Low A."/>
            <person name="Sheludchenko M."/>
            <person name="Cheng H.E."/>
            <person name="Koh X.Q."/>
            <person name="Lee J."/>
        </authorList>
    </citation>
    <scope>NUCLEOTIDE SEQUENCE</scope>
    <source>
        <strain evidence="3">BA1</strain>
    </source>
</reference>
<evidence type="ECO:0000256" key="2">
    <source>
        <dbReference type="SAM" id="Phobius"/>
    </source>
</evidence>
<keyword evidence="2" id="KW-0472">Membrane</keyword>
<gene>
    <name evidence="3" type="ORF">RBI15_10295</name>
</gene>
<dbReference type="InterPro" id="IPR036770">
    <property type="entry name" value="Ankyrin_rpt-contain_sf"/>
</dbReference>
<evidence type="ECO:0000313" key="4">
    <source>
        <dbReference type="Proteomes" id="UP001243496"/>
    </source>
</evidence>
<dbReference type="PROSITE" id="PS50088">
    <property type="entry name" value="ANK_REPEAT"/>
    <property type="match status" value="2"/>
</dbReference>
<sequence>MKKGFTKKRYQLILLIIPCIIILAYIYFTQSNKIDTIKLKRRLFTTYSPSKNHQLNVYTADTNKENASVLVELKNDQTKKNIYWQPNTSWAYIVWKSENIVYINGTKINLSKNKQYDERDNTGESFYSKKDNNPLYLSILKQEIDEQKIIKQLKDKSNINYADAQGNTLLMIASYTGNMKIFHQLKDNGADISKRNNEGQGVLEFAIRSDLSEKQILKQLKDEIKMGAVITEETKNAVIQPWNYRWKAASCNYKVLDWVYDKLNQNPETDMTAEQKVLLKAARGQKTEGTKEEAKLTDKDGNTMLMIAAGYGNQKLLNNLLAQNLKLTHKNRFGEDALLYAISKDQITTAKQLLEAGMDNQEALLKTAQTGNVKMAELVLKYLDLRSDWYIKQAVIEAMNEGNEDYAYKLFLKLKDKNYKGGTETIYEYAKEMGVEKIIDWYKK</sequence>
<feature type="repeat" description="ANK" evidence="1">
    <location>
        <begin position="165"/>
        <end position="197"/>
    </location>
</feature>
<dbReference type="Proteomes" id="UP001243496">
    <property type="component" value="Chromosome"/>
</dbReference>
<keyword evidence="1" id="KW-0040">ANK repeat</keyword>
<dbReference type="Pfam" id="PF17428">
    <property type="entry name" value="DUF5412"/>
    <property type="match status" value="1"/>
</dbReference>
<dbReference type="Pfam" id="PF12796">
    <property type="entry name" value="Ank_2"/>
    <property type="match status" value="1"/>
</dbReference>
<proteinExistence type="predicted"/>
<name>A0AAQ3GT99_ANAHA</name>
<dbReference type="PROSITE" id="PS50297">
    <property type="entry name" value="ANK_REP_REGION"/>
    <property type="match status" value="1"/>
</dbReference>
<dbReference type="InterPro" id="IPR035406">
    <property type="entry name" value="DUF5412"/>
</dbReference>
<dbReference type="GeneID" id="92741783"/>
<organism evidence="3 4">
    <name type="scientific">Anaerostipes hadrus</name>
    <dbReference type="NCBI Taxonomy" id="649756"/>
    <lineage>
        <taxon>Bacteria</taxon>
        <taxon>Bacillati</taxon>
        <taxon>Bacillota</taxon>
        <taxon>Clostridia</taxon>
        <taxon>Lachnospirales</taxon>
        <taxon>Lachnospiraceae</taxon>
        <taxon>Anaerostipes</taxon>
    </lineage>
</organism>
<feature type="repeat" description="ANK" evidence="1">
    <location>
        <begin position="300"/>
        <end position="332"/>
    </location>
</feature>
<dbReference type="RefSeq" id="WP_055196894.1">
    <property type="nucleotide sequence ID" value="NZ_CP132968.1"/>
</dbReference>
<dbReference type="SMART" id="SM00248">
    <property type="entry name" value="ANK"/>
    <property type="match status" value="4"/>
</dbReference>
<evidence type="ECO:0000256" key="1">
    <source>
        <dbReference type="PROSITE-ProRule" id="PRU00023"/>
    </source>
</evidence>
<accession>A0AAQ3GT99</accession>
<dbReference type="InterPro" id="IPR002110">
    <property type="entry name" value="Ankyrin_rpt"/>
</dbReference>
<dbReference type="PANTHER" id="PTHR24183">
    <property type="entry name" value="FIBRONECTIN TYPE 3 AND ANKYRIN REPEAT DOMAINS PROTEIN 1"/>
    <property type="match status" value="1"/>
</dbReference>
<protein>
    <submittedName>
        <fullName evidence="3">DUF5412 family protein</fullName>
    </submittedName>
</protein>
<evidence type="ECO:0000313" key="3">
    <source>
        <dbReference type="EMBL" id="WMD15763.1"/>
    </source>
</evidence>
<dbReference type="EMBL" id="CP132968">
    <property type="protein sequence ID" value="WMD15763.1"/>
    <property type="molecule type" value="Genomic_DNA"/>
</dbReference>
<keyword evidence="2" id="KW-1133">Transmembrane helix</keyword>
<dbReference type="PANTHER" id="PTHR24183:SF1">
    <property type="entry name" value="FIBRONECTIN TYPE 3 AND ANKYRIN REPEAT DOMAINS PROTEIN 1"/>
    <property type="match status" value="1"/>
</dbReference>
<keyword evidence="2" id="KW-0812">Transmembrane</keyword>
<dbReference type="AlphaFoldDB" id="A0AAQ3GT99"/>
<dbReference type="Pfam" id="PF00023">
    <property type="entry name" value="Ank"/>
    <property type="match status" value="1"/>
</dbReference>
<feature type="transmembrane region" description="Helical" evidence="2">
    <location>
        <begin position="12"/>
        <end position="28"/>
    </location>
</feature>